<comment type="caution">
    <text evidence="1">The sequence shown here is derived from an EMBL/GenBank/DDBJ whole genome shotgun (WGS) entry which is preliminary data.</text>
</comment>
<keyword evidence="1" id="KW-0378">Hydrolase</keyword>
<dbReference type="EC" id="3.5.4.27" evidence="1"/>
<evidence type="ECO:0000313" key="1">
    <source>
        <dbReference type="EMBL" id="MEX3936596.1"/>
    </source>
</evidence>
<gene>
    <name evidence="1" type="primary">mch</name>
    <name evidence="1" type="ORF">AB4Y32_33300</name>
</gene>
<keyword evidence="2" id="KW-1185">Reference proteome</keyword>
<sequence length="374" mass="38898">MNPSTHMAEPNGNTGNTPPIARDAPSVNACAAPLVAQLLADAARLRIASSRHAFGPTIVDAGVASPGCAEAGVLIARICMGGLGRVETRVSTELEPLWPATIEVHTSSPVLACLGSQYAGWSLSATKEQNNGKKFFSLGSGPARALAGKETLFDELGYRDRRDAGVLVMEVGQPPPQAVLEKIVNDCGLAPDRLTVIVTPTHSVAGTVQIVARVVEVALHKTHVLGVPLAEIVEASGTAPLPPPAPDGLAAMGRTNDAILYGGRVHLTVTRDAVARRLAAELPSSNSRDYGRPFADIFASFNHDFYQIDPSLFAPAEVWASSLESGTTYRGGRLDAALLQALWQGDAFACADDRSSDENAAGPGTPGVTTPGAS</sequence>
<dbReference type="Proteomes" id="UP001558850">
    <property type="component" value="Unassembled WGS sequence"/>
</dbReference>
<name>A0ACC6UAQ0_9BURK</name>
<reference evidence="1" key="1">
    <citation type="submission" date="2024-07" db="EMBL/GenBank/DDBJ databases">
        <title>A survey of Mimosa microsymbionts across Brazilian biomes reveals a high diversity of Paraburkholderia nodulating endemic species, but also that Cupriavidus is common as a symbiont of widespread species.</title>
        <authorList>
            <person name="Rouws L."/>
            <person name="Barauna A."/>
            <person name="Beukes C."/>
            <person name="Rouws J.R.C."/>
            <person name="De Faria S.M."/>
            <person name="Gross E."/>
            <person name="Bueno Dos Reis Junior F."/>
            <person name="Simon M.F."/>
            <person name="Maluk M."/>
            <person name="Odee D.W."/>
            <person name="Kenicer G."/>
            <person name="Young J.P.W."/>
            <person name="Reis V.M."/>
            <person name="Zilli J."/>
            <person name="James E.K."/>
        </authorList>
    </citation>
    <scope>NUCLEOTIDE SEQUENCE</scope>
    <source>
        <strain evidence="1">EG181B</strain>
    </source>
</reference>
<evidence type="ECO:0000313" key="2">
    <source>
        <dbReference type="Proteomes" id="UP001558850"/>
    </source>
</evidence>
<proteinExistence type="predicted"/>
<organism evidence="1 2">
    <name type="scientific">Paraburkholderia phymatum</name>
    <dbReference type="NCBI Taxonomy" id="148447"/>
    <lineage>
        <taxon>Bacteria</taxon>
        <taxon>Pseudomonadati</taxon>
        <taxon>Pseudomonadota</taxon>
        <taxon>Betaproteobacteria</taxon>
        <taxon>Burkholderiales</taxon>
        <taxon>Burkholderiaceae</taxon>
        <taxon>Paraburkholderia</taxon>
    </lineage>
</organism>
<accession>A0ACC6UAQ0</accession>
<dbReference type="EMBL" id="JBFRCH010000034">
    <property type="protein sequence ID" value="MEX3936596.1"/>
    <property type="molecule type" value="Genomic_DNA"/>
</dbReference>
<protein>
    <submittedName>
        <fullName evidence="1">Methenyltetrahydromethanopterin cyclohydrolase</fullName>
        <ecNumber evidence="1">3.5.4.27</ecNumber>
    </submittedName>
</protein>